<feature type="non-terminal residue" evidence="1">
    <location>
        <position position="1"/>
    </location>
</feature>
<dbReference type="AlphaFoldDB" id="A0A6I0K2F1"/>
<reference evidence="1 2" key="1">
    <citation type="journal article" date="2019" name="Nat. Med.">
        <title>A library of human gut bacterial isolates paired with longitudinal multiomics data enables mechanistic microbiome research.</title>
        <authorList>
            <person name="Poyet M."/>
            <person name="Groussin M."/>
            <person name="Gibbons S.M."/>
            <person name="Avila-Pacheco J."/>
            <person name="Jiang X."/>
            <person name="Kearney S.M."/>
            <person name="Perrotta A.R."/>
            <person name="Berdy B."/>
            <person name="Zhao S."/>
            <person name="Lieberman T.D."/>
            <person name="Swanson P.K."/>
            <person name="Smith M."/>
            <person name="Roesemann S."/>
            <person name="Alexander J.E."/>
            <person name="Rich S.A."/>
            <person name="Livny J."/>
            <person name="Vlamakis H."/>
            <person name="Clish C."/>
            <person name="Bullock K."/>
            <person name="Deik A."/>
            <person name="Scott J."/>
            <person name="Pierce K.A."/>
            <person name="Xavier R.J."/>
            <person name="Alm E.J."/>
        </authorList>
    </citation>
    <scope>NUCLEOTIDE SEQUENCE [LARGE SCALE GENOMIC DNA]</scope>
    <source>
        <strain evidence="1 2">BIOML-A27</strain>
    </source>
</reference>
<proteinExistence type="predicted"/>
<protein>
    <submittedName>
        <fullName evidence="1">SusC/RagA family TonB-linked outer membrane protein</fullName>
    </submittedName>
</protein>
<sequence length="95" mass="11042">TKDVATYPRLTTTNGDNNYRNSTFWMYKRNYFRLNQAQLTYDFPENTFKGTFIRGLSVYCGGNNLLTISKERKHLELSTGSPQCRNFYAGFKAAF</sequence>
<evidence type="ECO:0000313" key="2">
    <source>
        <dbReference type="Proteomes" id="UP000433928"/>
    </source>
</evidence>
<gene>
    <name evidence="1" type="ORF">GAQ59_23960</name>
</gene>
<dbReference type="Proteomes" id="UP000433928">
    <property type="component" value="Unassembled WGS sequence"/>
</dbReference>
<dbReference type="EMBL" id="WCUG01000224">
    <property type="protein sequence ID" value="KAB4160388.1"/>
    <property type="molecule type" value="Genomic_DNA"/>
</dbReference>
<comment type="caution">
    <text evidence="1">The sequence shown here is derived from an EMBL/GenBank/DDBJ whole genome shotgun (WGS) entry which is preliminary data.</text>
</comment>
<organism evidence="1 2">
    <name type="scientific">Bacteroides uniformis</name>
    <dbReference type="NCBI Taxonomy" id="820"/>
    <lineage>
        <taxon>Bacteria</taxon>
        <taxon>Pseudomonadati</taxon>
        <taxon>Bacteroidota</taxon>
        <taxon>Bacteroidia</taxon>
        <taxon>Bacteroidales</taxon>
        <taxon>Bacteroidaceae</taxon>
        <taxon>Bacteroides</taxon>
    </lineage>
</organism>
<evidence type="ECO:0000313" key="1">
    <source>
        <dbReference type="EMBL" id="KAB4160388.1"/>
    </source>
</evidence>
<name>A0A6I0K2F1_BACUN</name>
<accession>A0A6I0K2F1</accession>